<name>A0A7S1ZVC8_TRICV</name>
<evidence type="ECO:0000313" key="4">
    <source>
        <dbReference type="EMBL" id="CAD9350211.1"/>
    </source>
</evidence>
<dbReference type="GO" id="GO:0045454">
    <property type="term" value="P:cell redox homeostasis"/>
    <property type="evidence" value="ECO:0007669"/>
    <property type="project" value="TreeGrafter"/>
</dbReference>
<dbReference type="GO" id="GO:0005789">
    <property type="term" value="C:endoplasmic reticulum membrane"/>
    <property type="evidence" value="ECO:0007669"/>
    <property type="project" value="TreeGrafter"/>
</dbReference>
<feature type="transmembrane region" description="Helical" evidence="3">
    <location>
        <begin position="37"/>
        <end position="59"/>
    </location>
</feature>
<evidence type="ECO:0000256" key="1">
    <source>
        <dbReference type="ARBA" id="ARBA00022729"/>
    </source>
</evidence>
<dbReference type="AlphaFoldDB" id="A0A7S1ZVC8"/>
<proteinExistence type="predicted"/>
<keyword evidence="1" id="KW-0732">Signal</keyword>
<dbReference type="Gene3D" id="3.40.30.10">
    <property type="entry name" value="Glutaredoxin"/>
    <property type="match status" value="1"/>
</dbReference>
<keyword evidence="3" id="KW-1133">Transmembrane helix</keyword>
<reference evidence="4" key="1">
    <citation type="submission" date="2021-01" db="EMBL/GenBank/DDBJ databases">
        <authorList>
            <person name="Corre E."/>
            <person name="Pelletier E."/>
            <person name="Niang G."/>
            <person name="Scheremetjew M."/>
            <person name="Finn R."/>
            <person name="Kale V."/>
            <person name="Holt S."/>
            <person name="Cochrane G."/>
            <person name="Meng A."/>
            <person name="Brown T."/>
            <person name="Cohen L."/>
        </authorList>
    </citation>
    <scope>NUCLEOTIDE SEQUENCE</scope>
    <source>
        <strain evidence="4">Grunow 1884</strain>
    </source>
</reference>
<dbReference type="PANTHER" id="PTHR13544:SF0">
    <property type="entry name" value="THIOREDOXIN REDUCTASE-LIKE SELENOPROTEIN T"/>
    <property type="match status" value="1"/>
</dbReference>
<dbReference type="PANTHER" id="PTHR13544">
    <property type="entry name" value="SELENOPROTEIN T"/>
    <property type="match status" value="1"/>
</dbReference>
<dbReference type="InterPro" id="IPR019389">
    <property type="entry name" value="Selenoprotein_T"/>
</dbReference>
<keyword evidence="3" id="KW-0812">Transmembrane</keyword>
<keyword evidence="2" id="KW-0676">Redox-active center</keyword>
<organism evidence="4">
    <name type="scientific">Trieres chinensis</name>
    <name type="common">Marine centric diatom</name>
    <name type="synonym">Odontella sinensis</name>
    <dbReference type="NCBI Taxonomy" id="1514140"/>
    <lineage>
        <taxon>Eukaryota</taxon>
        <taxon>Sar</taxon>
        <taxon>Stramenopiles</taxon>
        <taxon>Ochrophyta</taxon>
        <taxon>Bacillariophyta</taxon>
        <taxon>Mediophyceae</taxon>
        <taxon>Biddulphiophycidae</taxon>
        <taxon>Eupodiscales</taxon>
        <taxon>Parodontellaceae</taxon>
        <taxon>Trieres</taxon>
    </lineage>
</organism>
<dbReference type="SUPFAM" id="SSF52833">
    <property type="entry name" value="Thioredoxin-like"/>
    <property type="match status" value="1"/>
</dbReference>
<evidence type="ECO:0000256" key="2">
    <source>
        <dbReference type="ARBA" id="ARBA00023284"/>
    </source>
</evidence>
<dbReference type="NCBIfam" id="TIGR02174">
    <property type="entry name" value="CXXU_selWTH"/>
    <property type="match status" value="1"/>
</dbReference>
<dbReference type="InterPro" id="IPR011893">
    <property type="entry name" value="Selenoprotein_Rdx-typ"/>
</dbReference>
<dbReference type="EMBL" id="HBGO01026770">
    <property type="protein sequence ID" value="CAD9350211.1"/>
    <property type="molecule type" value="Transcribed_RNA"/>
</dbReference>
<feature type="transmembrane region" description="Helical" evidence="3">
    <location>
        <begin position="79"/>
        <end position="98"/>
    </location>
</feature>
<accession>A0A7S1ZVC8</accession>
<gene>
    <name evidence="4" type="ORF">OSIN01602_LOCUS15375</name>
</gene>
<dbReference type="Pfam" id="PF10262">
    <property type="entry name" value="Rdx"/>
    <property type="match status" value="1"/>
</dbReference>
<sequence>MARNFMELRKYLEGSYPELRGRITGENYPIPPAAAAFANFVSIAQVFLMATVFMGDAVWNYVPFFSGPPDWYFAMKENSAVVVIGAFLVVPTIAQKYVTTGAFEIILDGQVVFSKLELGRFPNGNDIMEIMTNAGMKAVS</sequence>
<dbReference type="GO" id="GO:0004791">
    <property type="term" value="F:thioredoxin-disulfide reductase (NADPH) activity"/>
    <property type="evidence" value="ECO:0007669"/>
    <property type="project" value="TreeGrafter"/>
</dbReference>
<keyword evidence="3" id="KW-0472">Membrane</keyword>
<dbReference type="InterPro" id="IPR036249">
    <property type="entry name" value="Thioredoxin-like_sf"/>
</dbReference>
<evidence type="ECO:0000256" key="3">
    <source>
        <dbReference type="SAM" id="Phobius"/>
    </source>
</evidence>
<evidence type="ECO:0008006" key="5">
    <source>
        <dbReference type="Google" id="ProtNLM"/>
    </source>
</evidence>
<protein>
    <recommendedName>
        <fullName evidence="5">Selenoprotein T</fullName>
    </recommendedName>
</protein>